<evidence type="ECO:0000256" key="2">
    <source>
        <dbReference type="ARBA" id="ARBA00023015"/>
    </source>
</evidence>
<dbReference type="GO" id="GO:0000435">
    <property type="term" value="P:positive regulation of transcription from RNA polymerase II promoter by galactose"/>
    <property type="evidence" value="ECO:0007669"/>
    <property type="project" value="TreeGrafter"/>
</dbReference>
<evidence type="ECO:0000313" key="9">
    <source>
        <dbReference type="Proteomes" id="UP000509510"/>
    </source>
</evidence>
<dbReference type="GO" id="GO:0006351">
    <property type="term" value="P:DNA-templated transcription"/>
    <property type="evidence" value="ECO:0007669"/>
    <property type="project" value="InterPro"/>
</dbReference>
<dbReference type="InterPro" id="IPR001138">
    <property type="entry name" value="Zn2Cys6_DnaBD"/>
</dbReference>
<dbReference type="CDD" id="cd12148">
    <property type="entry name" value="fungal_TF_MHR"/>
    <property type="match status" value="1"/>
</dbReference>
<dbReference type="InterPro" id="IPR051127">
    <property type="entry name" value="Fungal_SecMet_Regulators"/>
</dbReference>
<feature type="region of interest" description="Disordered" evidence="6">
    <location>
        <begin position="727"/>
        <end position="747"/>
    </location>
</feature>
<feature type="domain" description="Zn(2)-C6 fungal-type" evidence="7">
    <location>
        <begin position="29"/>
        <end position="60"/>
    </location>
</feature>
<dbReference type="InterPro" id="IPR007219">
    <property type="entry name" value="XnlR_reg_dom"/>
</dbReference>
<evidence type="ECO:0000259" key="7">
    <source>
        <dbReference type="PROSITE" id="PS50048"/>
    </source>
</evidence>
<dbReference type="SMART" id="SM00906">
    <property type="entry name" value="Fungal_trans"/>
    <property type="match status" value="1"/>
</dbReference>
<dbReference type="PANTHER" id="PTHR47424:SF5">
    <property type="entry name" value="ZN(II)2CYS6 TRANSCRIPTION FACTOR (EUROFUNG)"/>
    <property type="match status" value="1"/>
</dbReference>
<organism evidence="8 9">
    <name type="scientific">Talaromyces rugulosus</name>
    <name type="common">Penicillium rugulosum</name>
    <dbReference type="NCBI Taxonomy" id="121627"/>
    <lineage>
        <taxon>Eukaryota</taxon>
        <taxon>Fungi</taxon>
        <taxon>Dikarya</taxon>
        <taxon>Ascomycota</taxon>
        <taxon>Pezizomycotina</taxon>
        <taxon>Eurotiomycetes</taxon>
        <taxon>Eurotiomycetidae</taxon>
        <taxon>Eurotiales</taxon>
        <taxon>Trichocomaceae</taxon>
        <taxon>Talaromyces</taxon>
        <taxon>Talaromyces sect. Islandici</taxon>
    </lineage>
</organism>
<evidence type="ECO:0000256" key="3">
    <source>
        <dbReference type="ARBA" id="ARBA00023125"/>
    </source>
</evidence>
<proteinExistence type="predicted"/>
<feature type="region of interest" description="Disordered" evidence="6">
    <location>
        <begin position="113"/>
        <end position="134"/>
    </location>
</feature>
<reference evidence="9" key="1">
    <citation type="submission" date="2020-06" db="EMBL/GenBank/DDBJ databases">
        <title>A chromosome-scale genome assembly of Talaromyces rugulosus W13939.</title>
        <authorList>
            <person name="Wang B."/>
            <person name="Guo L."/>
            <person name="Ye K."/>
            <person name="Wang L."/>
        </authorList>
    </citation>
    <scope>NUCLEOTIDE SEQUENCE [LARGE SCALE GENOMIC DNA]</scope>
    <source>
        <strain evidence="9">W13939</strain>
    </source>
</reference>
<evidence type="ECO:0000256" key="4">
    <source>
        <dbReference type="ARBA" id="ARBA00023163"/>
    </source>
</evidence>
<dbReference type="CDD" id="cd00067">
    <property type="entry name" value="GAL4"/>
    <property type="match status" value="1"/>
</dbReference>
<keyword evidence="2" id="KW-0805">Transcription regulation</keyword>
<feature type="region of interest" description="Disordered" evidence="6">
    <location>
        <begin position="642"/>
        <end position="670"/>
    </location>
</feature>
<dbReference type="Gene3D" id="4.10.240.10">
    <property type="entry name" value="Zn(2)-C6 fungal-type DNA-binding domain"/>
    <property type="match status" value="1"/>
</dbReference>
<dbReference type="RefSeq" id="XP_035349423.1">
    <property type="nucleotide sequence ID" value="XM_035493530.1"/>
</dbReference>
<evidence type="ECO:0000256" key="5">
    <source>
        <dbReference type="ARBA" id="ARBA00023242"/>
    </source>
</evidence>
<dbReference type="EMBL" id="CP055903">
    <property type="protein sequence ID" value="QKX63249.1"/>
    <property type="molecule type" value="Genomic_DNA"/>
</dbReference>
<dbReference type="KEGG" id="trg:TRUGW13939_10418"/>
<dbReference type="GO" id="GO:0000978">
    <property type="term" value="F:RNA polymerase II cis-regulatory region sequence-specific DNA binding"/>
    <property type="evidence" value="ECO:0007669"/>
    <property type="project" value="TreeGrafter"/>
</dbReference>
<dbReference type="SMART" id="SM00066">
    <property type="entry name" value="GAL4"/>
    <property type="match status" value="1"/>
</dbReference>
<dbReference type="Pfam" id="PF04082">
    <property type="entry name" value="Fungal_trans"/>
    <property type="match status" value="1"/>
</dbReference>
<dbReference type="SUPFAM" id="SSF57701">
    <property type="entry name" value="Zn2/Cys6 DNA-binding domain"/>
    <property type="match status" value="1"/>
</dbReference>
<feature type="compositionally biased region" description="Polar residues" evidence="6">
    <location>
        <begin position="652"/>
        <end position="670"/>
    </location>
</feature>
<dbReference type="AlphaFoldDB" id="A0A7H8R9Z1"/>
<evidence type="ECO:0000313" key="8">
    <source>
        <dbReference type="EMBL" id="QKX63249.1"/>
    </source>
</evidence>
<gene>
    <name evidence="8" type="ORF">TRUGW13939_10418</name>
</gene>
<dbReference type="InterPro" id="IPR036864">
    <property type="entry name" value="Zn2-C6_fun-type_DNA-bd_sf"/>
</dbReference>
<dbReference type="GeneID" id="55997898"/>
<dbReference type="OrthoDB" id="3362851at2759"/>
<keyword evidence="3" id="KW-0238">DNA-binding</keyword>
<dbReference type="GO" id="GO:0005634">
    <property type="term" value="C:nucleus"/>
    <property type="evidence" value="ECO:0007669"/>
    <property type="project" value="TreeGrafter"/>
</dbReference>
<protein>
    <recommendedName>
        <fullName evidence="7">Zn(2)-C6 fungal-type domain-containing protein</fullName>
    </recommendedName>
</protein>
<keyword evidence="5" id="KW-0539">Nucleus</keyword>
<keyword evidence="1" id="KW-0479">Metal-binding</keyword>
<dbReference type="Proteomes" id="UP000509510">
    <property type="component" value="Chromosome VI"/>
</dbReference>
<keyword evidence="9" id="KW-1185">Reference proteome</keyword>
<dbReference type="GO" id="GO:0008270">
    <property type="term" value="F:zinc ion binding"/>
    <property type="evidence" value="ECO:0007669"/>
    <property type="project" value="InterPro"/>
</dbReference>
<name>A0A7H8R9Z1_TALRU</name>
<sequence length="747" mass="83850">MFHTFSAVKADASLTGSASTRRKHGSVRACDECRRRKIRCDGQRPCESCQWYQRIDLCRYQDPHVQDRQTASAYERIVHKLFPNRSASDFSALADRSPLELFDLARQSLSGDNTITSRAISPPPDPQTPPRSVASGDLETLQMMPEQGSNDQRDINDNNQDMTTNFSDDVNALALSSKPPSSYLGASSIAAILKVITWLQPRLCKKIDCSELCDPMQYSSPVREVLIKARNDHPGVLTEQTHYIQSDEKYLIDAFFLYFHPHIPIVDETMFHETFLKRQRSDSRWISLLNIVLALGSIAVTPADNKAHYVYFLKSKSHLDLTALGSPHVETVQTLGLMGGQYLHYISQPNLAYSLMGAALRMATSLGLHKEFANHDNKESNSDLHLNNIRRQVWWSLICLDTWGTETLGRPSLGRWSAGITAKLPHCSVGNDQFFAILTLIENVRYCRITTQIHEAMAIVPLLAYSEIKALDRKLVEWFENLPPLLKDFESCPEPLEMTRTVLRWRYTVQRMHLYRPALLSYAMRRIPYAALRTEECSAIDTCMKLAIQGIRDMGASFSVGSSQILGWPGVWMIFQAVMVPLLTLCIDDQTNPYSTTESHSSIEIAIAALVRMQAWSPTGSRTLNFVCSIYDGCIHNATGKNTPRAEIPAGTQGSSIPMQNSAEPSGFTPTQSTFDLSLMRFPPNFVGIEDNFGDEAMWDFITWSDDRLAQSLMQLDAQMYSDQVTLDNGISPQDHGEGDATSGQFC</sequence>
<evidence type="ECO:0000256" key="1">
    <source>
        <dbReference type="ARBA" id="ARBA00022723"/>
    </source>
</evidence>
<dbReference type="PANTHER" id="PTHR47424">
    <property type="entry name" value="REGULATORY PROTEIN GAL4"/>
    <property type="match status" value="1"/>
</dbReference>
<accession>A0A7H8R9Z1</accession>
<dbReference type="Pfam" id="PF00172">
    <property type="entry name" value="Zn_clus"/>
    <property type="match status" value="1"/>
</dbReference>
<keyword evidence="4" id="KW-0804">Transcription</keyword>
<dbReference type="PROSITE" id="PS50048">
    <property type="entry name" value="ZN2_CY6_FUNGAL_2"/>
    <property type="match status" value="1"/>
</dbReference>
<dbReference type="PROSITE" id="PS00463">
    <property type="entry name" value="ZN2_CY6_FUNGAL_1"/>
    <property type="match status" value="1"/>
</dbReference>
<dbReference type="GO" id="GO:0000981">
    <property type="term" value="F:DNA-binding transcription factor activity, RNA polymerase II-specific"/>
    <property type="evidence" value="ECO:0007669"/>
    <property type="project" value="InterPro"/>
</dbReference>
<evidence type="ECO:0000256" key="6">
    <source>
        <dbReference type="SAM" id="MobiDB-lite"/>
    </source>
</evidence>